<organism evidence="3 4">
    <name type="scientific">Sphingobium herbicidovorans (strain ATCC 700291 / DSM 11019 / CCUG 56400 / KCTC 2939 / LMG 18315 / NBRC 16415 / MH)</name>
    <name type="common">Sphingomonas herbicidovorans</name>
    <dbReference type="NCBI Taxonomy" id="1219045"/>
    <lineage>
        <taxon>Bacteria</taxon>
        <taxon>Pseudomonadati</taxon>
        <taxon>Pseudomonadota</taxon>
        <taxon>Alphaproteobacteria</taxon>
        <taxon>Sphingomonadales</taxon>
        <taxon>Sphingomonadaceae</taxon>
        <taxon>Sphingobium</taxon>
    </lineage>
</organism>
<keyword evidence="4" id="KW-1185">Reference proteome</keyword>
<dbReference type="AlphaFoldDB" id="A0A086P6R0"/>
<name>A0A086P6R0_SPHHM</name>
<dbReference type="STRING" id="76947.GCA_002080435_01517"/>
<dbReference type="OrthoDB" id="9799024at2"/>
<dbReference type="InterPro" id="IPR032465">
    <property type="entry name" value="ACMSD"/>
</dbReference>
<evidence type="ECO:0000259" key="2">
    <source>
        <dbReference type="Pfam" id="PF04909"/>
    </source>
</evidence>
<dbReference type="GO" id="GO:0005737">
    <property type="term" value="C:cytoplasm"/>
    <property type="evidence" value="ECO:0007669"/>
    <property type="project" value="TreeGrafter"/>
</dbReference>
<dbReference type="eggNOG" id="COG2159">
    <property type="taxonomic scope" value="Bacteria"/>
</dbReference>
<keyword evidence="1" id="KW-0456">Lyase</keyword>
<dbReference type="PANTHER" id="PTHR21240">
    <property type="entry name" value="2-AMINO-3-CARBOXYLMUCONATE-6-SEMIALDEHYDE DECARBOXYLASE"/>
    <property type="match status" value="1"/>
</dbReference>
<dbReference type="SUPFAM" id="SSF51556">
    <property type="entry name" value="Metallo-dependent hydrolases"/>
    <property type="match status" value="1"/>
</dbReference>
<protein>
    <submittedName>
        <fullName evidence="3">Amidohydrolase 2</fullName>
    </submittedName>
</protein>
<evidence type="ECO:0000313" key="4">
    <source>
        <dbReference type="Proteomes" id="UP000024284"/>
    </source>
</evidence>
<accession>A0A086P6R0</accession>
<evidence type="ECO:0000256" key="1">
    <source>
        <dbReference type="ARBA" id="ARBA00023239"/>
    </source>
</evidence>
<dbReference type="GO" id="GO:0016831">
    <property type="term" value="F:carboxy-lyase activity"/>
    <property type="evidence" value="ECO:0007669"/>
    <property type="project" value="InterPro"/>
</dbReference>
<dbReference type="RefSeq" id="WP_081570336.1">
    <property type="nucleotide sequence ID" value="NZ_JFZA02000035.1"/>
</dbReference>
<dbReference type="InterPro" id="IPR032466">
    <property type="entry name" value="Metal_Hydrolase"/>
</dbReference>
<comment type="caution">
    <text evidence="3">The sequence shown here is derived from an EMBL/GenBank/DDBJ whole genome shotgun (WGS) entry which is preliminary data.</text>
</comment>
<dbReference type="GO" id="GO:0019748">
    <property type="term" value="P:secondary metabolic process"/>
    <property type="evidence" value="ECO:0007669"/>
    <property type="project" value="TreeGrafter"/>
</dbReference>
<proteinExistence type="predicted"/>
<dbReference type="EMBL" id="JFZA02000035">
    <property type="protein sequence ID" value="KFG89078.1"/>
    <property type="molecule type" value="Genomic_DNA"/>
</dbReference>
<sequence>MIIDMDSHMYEQRDMWSRYMVNKDRENAMAIVDDELGYPMLRYKGRSPRGTYCWMGKPGFDENLLNLDAFMGQPQRDQRDGIPAKMRYEDLPLSYTDAGARVVEMDRQGVGESFVFPQWGLETEGTFFRDDLEGFRLNLESWNRYCADMVIDSGGRLHPVAHLSLQGDQSWVVDQIRAVARAGMKLAFFSADLINGKRLSHPENAPIWQAFIENDVTATFHINIGSKFIPFAWIDNDHETFSAIGMSWLNMPPMLALSDLTLNGTLEDFPDLRVCVVELRAPTWLGDWMAGMDRVYRSQPKMAGWNVRTLKNLPSDYIKRQVRFGALVEDPVANAITTCGNLFGFGGDWPHPEGVDNPLKDFAEIVQFGEDSEAATAFWGGNAAWALGRTQAHPSQPAAARPMERV</sequence>
<dbReference type="PANTHER" id="PTHR21240:SF28">
    <property type="entry name" value="ISO-OROTATE DECARBOXYLASE (EUROFUNG)"/>
    <property type="match status" value="1"/>
</dbReference>
<feature type="domain" description="Amidohydrolase-related" evidence="2">
    <location>
        <begin position="94"/>
        <end position="387"/>
    </location>
</feature>
<dbReference type="Pfam" id="PF04909">
    <property type="entry name" value="Amidohydro_2"/>
    <property type="match status" value="1"/>
</dbReference>
<evidence type="ECO:0000313" key="3">
    <source>
        <dbReference type="EMBL" id="KFG89078.1"/>
    </source>
</evidence>
<dbReference type="Gene3D" id="3.20.20.140">
    <property type="entry name" value="Metal-dependent hydrolases"/>
    <property type="match status" value="1"/>
</dbReference>
<dbReference type="GO" id="GO:0016787">
    <property type="term" value="F:hydrolase activity"/>
    <property type="evidence" value="ECO:0007669"/>
    <property type="project" value="UniProtKB-KW"/>
</dbReference>
<dbReference type="Proteomes" id="UP000024284">
    <property type="component" value="Unassembled WGS sequence"/>
</dbReference>
<dbReference type="PATRIC" id="fig|1219045.3.peg.3191"/>
<gene>
    <name evidence="3" type="ORF">BV98_003144</name>
</gene>
<dbReference type="InterPro" id="IPR006680">
    <property type="entry name" value="Amidohydro-rel"/>
</dbReference>
<reference evidence="3" key="1">
    <citation type="submission" date="2014-08" db="EMBL/GenBank/DDBJ databases">
        <title>Draft genome sequences of Sphingobium herbicidovorans.</title>
        <authorList>
            <person name="Gan H.M."/>
            <person name="Gan H.Y."/>
            <person name="Savka M.A."/>
        </authorList>
    </citation>
    <scope>NUCLEOTIDE SEQUENCE [LARGE SCALE GENOMIC DNA]</scope>
    <source>
        <strain evidence="3">NBRC 16415</strain>
    </source>
</reference>